<sequence length="206" mass="22412">MKCRSLLIYVSFLFGFLPILQAQTDNVGINTTNPRTKLEVGGDMNVNGGIQINELNPVGATDKSILLGQQGDGFVKELDAGVEGTAIAYFQEYRLSNMNGDWVLDFNTNINSSEYVVTIISAFFNQGLEMSSNPSNFTIPYISAYVDGGTWHLIADYPSANPVTANQGVWVIRTLILSKDFSKDFPQQVVNMNGTRAGAAATPVID</sequence>
<feature type="signal peptide" evidence="1">
    <location>
        <begin position="1"/>
        <end position="22"/>
    </location>
</feature>
<name>A0ABU2KEN5_9FLAO</name>
<protein>
    <submittedName>
        <fullName evidence="2">Uncharacterized protein</fullName>
    </submittedName>
</protein>
<gene>
    <name evidence="2" type="ORF">RLT85_00780</name>
</gene>
<evidence type="ECO:0000256" key="1">
    <source>
        <dbReference type="SAM" id="SignalP"/>
    </source>
</evidence>
<evidence type="ECO:0000313" key="2">
    <source>
        <dbReference type="EMBL" id="MDT0293163.1"/>
    </source>
</evidence>
<proteinExistence type="predicted"/>
<dbReference type="RefSeq" id="WP_311400136.1">
    <property type="nucleotide sequence ID" value="NZ_JAVRBG010000001.1"/>
</dbReference>
<evidence type="ECO:0000313" key="3">
    <source>
        <dbReference type="Proteomes" id="UP001182991"/>
    </source>
</evidence>
<accession>A0ABU2KEN5</accession>
<feature type="chain" id="PRO_5045882270" evidence="1">
    <location>
        <begin position="23"/>
        <end position="206"/>
    </location>
</feature>
<reference evidence="3" key="1">
    <citation type="submission" date="2023-07" db="EMBL/GenBank/DDBJ databases">
        <title>Isolating and identifying novel microbial strains from the Mariana Trench.</title>
        <authorList>
            <person name="Fu H."/>
        </authorList>
    </citation>
    <scope>NUCLEOTIDE SEQUENCE [LARGE SCALE GENOMIC DNA]</scope>
    <source>
        <strain evidence="3">T-y2</strain>
    </source>
</reference>
<organism evidence="2 3">
    <name type="scientific">Mesonia ostreae</name>
    <dbReference type="NCBI Taxonomy" id="861110"/>
    <lineage>
        <taxon>Bacteria</taxon>
        <taxon>Pseudomonadati</taxon>
        <taxon>Bacteroidota</taxon>
        <taxon>Flavobacteriia</taxon>
        <taxon>Flavobacteriales</taxon>
        <taxon>Flavobacteriaceae</taxon>
        <taxon>Mesonia</taxon>
    </lineage>
</organism>
<keyword evidence="3" id="KW-1185">Reference proteome</keyword>
<keyword evidence="1" id="KW-0732">Signal</keyword>
<dbReference type="EMBL" id="JAVRBG010000001">
    <property type="protein sequence ID" value="MDT0293163.1"/>
    <property type="molecule type" value="Genomic_DNA"/>
</dbReference>
<dbReference type="Proteomes" id="UP001182991">
    <property type="component" value="Unassembled WGS sequence"/>
</dbReference>
<comment type="caution">
    <text evidence="2">The sequence shown here is derived from an EMBL/GenBank/DDBJ whole genome shotgun (WGS) entry which is preliminary data.</text>
</comment>